<feature type="transmembrane region" description="Helical" evidence="1">
    <location>
        <begin position="39"/>
        <end position="58"/>
    </location>
</feature>
<name>A0A2K8YSC8_9BACT</name>
<dbReference type="Proteomes" id="UP000232883">
    <property type="component" value="Chromosome"/>
</dbReference>
<keyword evidence="1" id="KW-0812">Transmembrane</keyword>
<evidence type="ECO:0000256" key="1">
    <source>
        <dbReference type="SAM" id="Phobius"/>
    </source>
</evidence>
<gene>
    <name evidence="2" type="ORF">CWM47_01035</name>
</gene>
<proteinExistence type="predicted"/>
<accession>A0A2K8YSC8</accession>
<reference evidence="2 3" key="1">
    <citation type="submission" date="2017-11" db="EMBL/GenBank/DDBJ databases">
        <title>Taxonomic description and genome sequences of Spirosoma HA7 sp. nov., isolated from pollen microhabitat of Corylus avellana.</title>
        <authorList>
            <person name="Ambika Manirajan B."/>
            <person name="Suarez C."/>
            <person name="Ratering S."/>
            <person name="Geissler-Plaum R."/>
            <person name="Cardinale M."/>
            <person name="Sylvia S."/>
        </authorList>
    </citation>
    <scope>NUCLEOTIDE SEQUENCE [LARGE SCALE GENOMIC DNA]</scope>
    <source>
        <strain evidence="2 3">HA7</strain>
    </source>
</reference>
<dbReference type="KEGG" id="spir:CWM47_01035"/>
<dbReference type="EMBL" id="CP025096">
    <property type="protein sequence ID" value="AUD00525.1"/>
    <property type="molecule type" value="Genomic_DNA"/>
</dbReference>
<keyword evidence="1" id="KW-0472">Membrane</keyword>
<evidence type="ECO:0000313" key="2">
    <source>
        <dbReference type="EMBL" id="AUD00525.1"/>
    </source>
</evidence>
<sequence>MKLIFFGISIVLQLAMFSSFLHEAVYTDLGKLCRVKCSLAAVFYFIVATFLFFGLRFMPV</sequence>
<keyword evidence="1" id="KW-1133">Transmembrane helix</keyword>
<evidence type="ECO:0000313" key="3">
    <source>
        <dbReference type="Proteomes" id="UP000232883"/>
    </source>
</evidence>
<keyword evidence="3" id="KW-1185">Reference proteome</keyword>
<organism evidence="2 3">
    <name type="scientific">Spirosoma pollinicola</name>
    <dbReference type="NCBI Taxonomy" id="2057025"/>
    <lineage>
        <taxon>Bacteria</taxon>
        <taxon>Pseudomonadati</taxon>
        <taxon>Bacteroidota</taxon>
        <taxon>Cytophagia</taxon>
        <taxon>Cytophagales</taxon>
        <taxon>Cytophagaceae</taxon>
        <taxon>Spirosoma</taxon>
    </lineage>
</organism>
<protein>
    <submittedName>
        <fullName evidence="2">Uncharacterized protein</fullName>
    </submittedName>
</protein>
<dbReference type="AlphaFoldDB" id="A0A2K8YSC8"/>